<keyword evidence="1" id="KW-0479">Metal-binding</keyword>
<dbReference type="Pfam" id="PF13961">
    <property type="entry name" value="DUF4219"/>
    <property type="match status" value="1"/>
</dbReference>
<dbReference type="Pfam" id="PF22936">
    <property type="entry name" value="Pol_BBD"/>
    <property type="match status" value="1"/>
</dbReference>
<dbReference type="InterPro" id="IPR036875">
    <property type="entry name" value="Znf_CCHC_sf"/>
</dbReference>
<protein>
    <recommendedName>
        <fullName evidence="2">CCHC-type domain-containing protein</fullName>
    </recommendedName>
</protein>
<evidence type="ECO:0000256" key="1">
    <source>
        <dbReference type="PROSITE-ProRule" id="PRU00047"/>
    </source>
</evidence>
<dbReference type="InterPro" id="IPR025314">
    <property type="entry name" value="DUF4219"/>
</dbReference>
<evidence type="ECO:0000313" key="3">
    <source>
        <dbReference type="EMBL" id="KAL1198920.1"/>
    </source>
</evidence>
<evidence type="ECO:0000259" key="2">
    <source>
        <dbReference type="PROSITE" id="PS50158"/>
    </source>
</evidence>
<keyword evidence="1" id="KW-0862">Zinc</keyword>
<comment type="caution">
    <text evidence="3">The sequence shown here is derived from an EMBL/GenBank/DDBJ whole genome shotgun (WGS) entry which is preliminary data.</text>
</comment>
<dbReference type="SUPFAM" id="SSF57756">
    <property type="entry name" value="Retrovirus zinc finger-like domains"/>
    <property type="match status" value="1"/>
</dbReference>
<dbReference type="AlphaFoldDB" id="A0ABD0ZWE2"/>
<reference evidence="3 4" key="1">
    <citation type="submission" date="2024-04" db="EMBL/GenBank/DDBJ databases">
        <title>Genome assembly C_amara_ONT_v2.</title>
        <authorList>
            <person name="Yant L."/>
            <person name="Moore C."/>
            <person name="Slenker M."/>
        </authorList>
    </citation>
    <scope>NUCLEOTIDE SEQUENCE [LARGE SCALE GENOMIC DNA]</scope>
    <source>
        <tissue evidence="3">Leaf</tissue>
    </source>
</reference>
<dbReference type="PROSITE" id="PS50158">
    <property type="entry name" value="ZF_CCHC"/>
    <property type="match status" value="1"/>
</dbReference>
<sequence length="312" mass="35436">MGDVNQAPRTKGLGAPSIHCPMLTSTNYTVWAMRMKITLRVSKVWETINPGSADPKKNDMAITLLFQTIPKMLILQIGEQDSAKKLWDAIKSRHQGADRVKEERLQTLMAELDRLKMGEERVGEETLSEDQGKLMFSNSRNYPGGFGKFRGGNRSGLNRGSFNRGGYNIGGYNRGGFNRESFGRGRGRGRFNGQNQGYETIEHDQKEKKDLSKVICWRCDKPGHYASVCSERVMEKKFHETQEVKALYVHEVVLLNEDKVFPNNYDTNNECVWYLDNGGINHMTRNKDFFSSLDETIKGKVKFGNGSYVNIV</sequence>
<proteinExistence type="predicted"/>
<gene>
    <name evidence="3" type="ORF">V5N11_008538</name>
</gene>
<feature type="domain" description="CCHC-type" evidence="2">
    <location>
        <begin position="216"/>
        <end position="231"/>
    </location>
</feature>
<dbReference type="InterPro" id="IPR054722">
    <property type="entry name" value="PolX-like_BBD"/>
</dbReference>
<keyword evidence="1" id="KW-0863">Zinc-finger</keyword>
<accession>A0ABD0ZWE2</accession>
<dbReference type="PANTHER" id="PTHR35317:SF44">
    <property type="entry name" value="RNA-DIRECTED DNA POLYMERASE"/>
    <property type="match status" value="1"/>
</dbReference>
<dbReference type="EMBL" id="JBANAX010000657">
    <property type="protein sequence ID" value="KAL1198920.1"/>
    <property type="molecule type" value="Genomic_DNA"/>
</dbReference>
<dbReference type="InterPro" id="IPR001878">
    <property type="entry name" value="Znf_CCHC"/>
</dbReference>
<organism evidence="3 4">
    <name type="scientific">Cardamine amara subsp. amara</name>
    <dbReference type="NCBI Taxonomy" id="228776"/>
    <lineage>
        <taxon>Eukaryota</taxon>
        <taxon>Viridiplantae</taxon>
        <taxon>Streptophyta</taxon>
        <taxon>Embryophyta</taxon>
        <taxon>Tracheophyta</taxon>
        <taxon>Spermatophyta</taxon>
        <taxon>Magnoliopsida</taxon>
        <taxon>eudicotyledons</taxon>
        <taxon>Gunneridae</taxon>
        <taxon>Pentapetalae</taxon>
        <taxon>rosids</taxon>
        <taxon>malvids</taxon>
        <taxon>Brassicales</taxon>
        <taxon>Brassicaceae</taxon>
        <taxon>Cardamineae</taxon>
        <taxon>Cardamine</taxon>
    </lineage>
</organism>
<dbReference type="Proteomes" id="UP001558713">
    <property type="component" value="Unassembled WGS sequence"/>
</dbReference>
<keyword evidence="4" id="KW-1185">Reference proteome</keyword>
<dbReference type="GO" id="GO:0008270">
    <property type="term" value="F:zinc ion binding"/>
    <property type="evidence" value="ECO:0007669"/>
    <property type="project" value="UniProtKB-KW"/>
</dbReference>
<name>A0ABD0ZWE2_CARAN</name>
<dbReference type="PANTHER" id="PTHR35317">
    <property type="entry name" value="OS04G0629600 PROTEIN"/>
    <property type="match status" value="1"/>
</dbReference>
<evidence type="ECO:0000313" key="4">
    <source>
        <dbReference type="Proteomes" id="UP001558713"/>
    </source>
</evidence>
<dbReference type="SMART" id="SM00343">
    <property type="entry name" value="ZnF_C2HC"/>
    <property type="match status" value="1"/>
</dbReference>